<feature type="compositionally biased region" description="Low complexity" evidence="5">
    <location>
        <begin position="20"/>
        <end position="29"/>
    </location>
</feature>
<evidence type="ECO:0000256" key="2">
    <source>
        <dbReference type="ARBA" id="ARBA00022692"/>
    </source>
</evidence>
<dbReference type="Pfam" id="PF01490">
    <property type="entry name" value="Aa_trans"/>
    <property type="match status" value="1"/>
</dbReference>
<evidence type="ECO:0000256" key="5">
    <source>
        <dbReference type="SAM" id="MobiDB-lite"/>
    </source>
</evidence>
<dbReference type="AlphaFoldDB" id="A0A0G4GFY9"/>
<keyword evidence="2 6" id="KW-0812">Transmembrane</keyword>
<sequence>MPVYDESRESLLHEGNENRSNSQSALSSSTDGEGGKRQLDGSSSSSSASSSRLSMSMGAKELSAGLSMLNSIVGMGLVALPFAVDRAGLAMGLLIHFVAATLTAYCAFLLGDMMTETKTENVMDLSVKGGAPFAGKLVQLAIVACVFMDAMAGSILLADNIYDLLGVPLWKTKVALVCVQCLFAQLKSLSSLGFTSFFGVAFSFGLCIFLVSLATNKVVVAGKRPETLSKVRIVPGNWIRLGESIGVIFCSFQIATHADFRASMQKPGAFNTVVFMANIAAFVINLGVGLGGLLLFAGNVEPEVTTNLSKWGRYGESVVWCLVVIVFTKIPVYHRLLSDNFERLFLPDVDVHSPEISGHGFREALRCLLCLLVFVAAIFFPAFVEVEGLLGSVLCIFIMLVFPLFMAIKLRAGRSFVESAAFPLLLLSAVAVSVFSTGAVLYKMAMEGFSRETSW</sequence>
<accession>A0A0G4GFY9</accession>
<comment type="subcellular location">
    <subcellularLocation>
        <location evidence="1">Membrane</location>
        <topology evidence="1">Multi-pass membrane protein</topology>
    </subcellularLocation>
</comment>
<feature type="transmembrane region" description="Helical" evidence="6">
    <location>
        <begin position="389"/>
        <end position="408"/>
    </location>
</feature>
<evidence type="ECO:0000313" key="8">
    <source>
        <dbReference type="EMBL" id="CEM28461.1"/>
    </source>
</evidence>
<proteinExistence type="predicted"/>
<feature type="region of interest" description="Disordered" evidence="5">
    <location>
        <begin position="1"/>
        <end position="51"/>
    </location>
</feature>
<gene>
    <name evidence="8" type="ORF">Cvel_21717</name>
</gene>
<dbReference type="PhylomeDB" id="A0A0G4GFY9"/>
<reference evidence="8" key="1">
    <citation type="submission" date="2014-11" db="EMBL/GenBank/DDBJ databases">
        <authorList>
            <person name="Otto D Thomas"/>
            <person name="Naeem Raeece"/>
        </authorList>
    </citation>
    <scope>NUCLEOTIDE SEQUENCE</scope>
</reference>
<feature type="compositionally biased region" description="Low complexity" evidence="5">
    <location>
        <begin position="42"/>
        <end position="51"/>
    </location>
</feature>
<keyword evidence="4 6" id="KW-0472">Membrane</keyword>
<feature type="compositionally biased region" description="Basic and acidic residues" evidence="5">
    <location>
        <begin position="1"/>
        <end position="17"/>
    </location>
</feature>
<dbReference type="GO" id="GO:0016020">
    <property type="term" value="C:membrane"/>
    <property type="evidence" value="ECO:0007669"/>
    <property type="project" value="UniProtKB-SubCell"/>
</dbReference>
<dbReference type="EMBL" id="CDMZ01001172">
    <property type="protein sequence ID" value="CEM28461.1"/>
    <property type="molecule type" value="Genomic_DNA"/>
</dbReference>
<evidence type="ECO:0000256" key="6">
    <source>
        <dbReference type="SAM" id="Phobius"/>
    </source>
</evidence>
<name>A0A0G4GFY9_9ALVE</name>
<feature type="transmembrane region" description="Helical" evidence="6">
    <location>
        <begin position="273"/>
        <end position="297"/>
    </location>
</feature>
<organism evidence="8">
    <name type="scientific">Chromera velia CCMP2878</name>
    <dbReference type="NCBI Taxonomy" id="1169474"/>
    <lineage>
        <taxon>Eukaryota</taxon>
        <taxon>Sar</taxon>
        <taxon>Alveolata</taxon>
        <taxon>Colpodellida</taxon>
        <taxon>Chromeraceae</taxon>
        <taxon>Chromera</taxon>
    </lineage>
</organism>
<evidence type="ECO:0000256" key="1">
    <source>
        <dbReference type="ARBA" id="ARBA00004141"/>
    </source>
</evidence>
<evidence type="ECO:0000259" key="7">
    <source>
        <dbReference type="Pfam" id="PF01490"/>
    </source>
</evidence>
<feature type="transmembrane region" description="Helical" evidence="6">
    <location>
        <begin position="364"/>
        <end position="383"/>
    </location>
</feature>
<dbReference type="VEuPathDB" id="CryptoDB:Cvel_21717"/>
<dbReference type="InterPro" id="IPR013057">
    <property type="entry name" value="AA_transpt_TM"/>
</dbReference>
<dbReference type="PANTHER" id="PTHR22950">
    <property type="entry name" value="AMINO ACID TRANSPORTER"/>
    <property type="match status" value="1"/>
</dbReference>
<protein>
    <recommendedName>
        <fullName evidence="7">Amino acid transporter transmembrane domain-containing protein</fullName>
    </recommendedName>
</protein>
<feature type="transmembrane region" description="Helical" evidence="6">
    <location>
        <begin position="62"/>
        <end position="83"/>
    </location>
</feature>
<feature type="transmembrane region" description="Helical" evidence="6">
    <location>
        <begin position="317"/>
        <end position="336"/>
    </location>
</feature>
<feature type="transmembrane region" description="Helical" evidence="6">
    <location>
        <begin position="420"/>
        <end position="442"/>
    </location>
</feature>
<keyword evidence="3 6" id="KW-1133">Transmembrane helix</keyword>
<feature type="transmembrane region" description="Helical" evidence="6">
    <location>
        <begin position="137"/>
        <end position="158"/>
    </location>
</feature>
<feature type="domain" description="Amino acid transporter transmembrane" evidence="7">
    <location>
        <begin position="62"/>
        <end position="444"/>
    </location>
</feature>
<feature type="transmembrane region" description="Helical" evidence="6">
    <location>
        <begin position="89"/>
        <end position="110"/>
    </location>
</feature>
<feature type="transmembrane region" description="Helical" evidence="6">
    <location>
        <begin position="192"/>
        <end position="214"/>
    </location>
</feature>
<dbReference type="GO" id="GO:0015179">
    <property type="term" value="F:L-amino acid transmembrane transporter activity"/>
    <property type="evidence" value="ECO:0007669"/>
    <property type="project" value="TreeGrafter"/>
</dbReference>
<evidence type="ECO:0000256" key="4">
    <source>
        <dbReference type="ARBA" id="ARBA00023136"/>
    </source>
</evidence>
<evidence type="ECO:0000256" key="3">
    <source>
        <dbReference type="ARBA" id="ARBA00022989"/>
    </source>
</evidence>